<evidence type="ECO:0000256" key="4">
    <source>
        <dbReference type="ARBA" id="ARBA00023004"/>
    </source>
</evidence>
<dbReference type="InterPro" id="IPR050295">
    <property type="entry name" value="Plant_2OG-oxidoreductases"/>
</dbReference>
<comment type="caution">
    <text evidence="7">The sequence shown here is derived from an EMBL/GenBank/DDBJ whole genome shotgun (WGS) entry which is preliminary data.</text>
</comment>
<dbReference type="GO" id="GO:0016491">
    <property type="term" value="F:oxidoreductase activity"/>
    <property type="evidence" value="ECO:0007669"/>
    <property type="project" value="UniProtKB-KW"/>
</dbReference>
<organism evidence="7 8">
    <name type="scientific">Rubroshorea leprosula</name>
    <dbReference type="NCBI Taxonomy" id="152421"/>
    <lineage>
        <taxon>Eukaryota</taxon>
        <taxon>Viridiplantae</taxon>
        <taxon>Streptophyta</taxon>
        <taxon>Embryophyta</taxon>
        <taxon>Tracheophyta</taxon>
        <taxon>Spermatophyta</taxon>
        <taxon>Magnoliopsida</taxon>
        <taxon>eudicotyledons</taxon>
        <taxon>Gunneridae</taxon>
        <taxon>Pentapetalae</taxon>
        <taxon>rosids</taxon>
        <taxon>malvids</taxon>
        <taxon>Malvales</taxon>
        <taxon>Dipterocarpaceae</taxon>
        <taxon>Rubroshorea</taxon>
    </lineage>
</organism>
<keyword evidence="8" id="KW-1185">Reference proteome</keyword>
<dbReference type="SUPFAM" id="SSF51197">
    <property type="entry name" value="Clavaminate synthase-like"/>
    <property type="match status" value="1"/>
</dbReference>
<keyword evidence="4 5" id="KW-0408">Iron</keyword>
<evidence type="ECO:0000313" key="8">
    <source>
        <dbReference type="Proteomes" id="UP001054252"/>
    </source>
</evidence>
<dbReference type="Pfam" id="PF14226">
    <property type="entry name" value="DIOX_N"/>
    <property type="match status" value="1"/>
</dbReference>
<dbReference type="Pfam" id="PF03171">
    <property type="entry name" value="2OG-FeII_Oxy"/>
    <property type="match status" value="1"/>
</dbReference>
<evidence type="ECO:0000256" key="3">
    <source>
        <dbReference type="ARBA" id="ARBA00023002"/>
    </source>
</evidence>
<dbReference type="GO" id="GO:0046872">
    <property type="term" value="F:metal ion binding"/>
    <property type="evidence" value="ECO:0007669"/>
    <property type="project" value="UniProtKB-KW"/>
</dbReference>
<evidence type="ECO:0000256" key="1">
    <source>
        <dbReference type="ARBA" id="ARBA00008056"/>
    </source>
</evidence>
<dbReference type="InterPro" id="IPR005123">
    <property type="entry name" value="Oxoglu/Fe-dep_dioxygenase_dom"/>
</dbReference>
<dbReference type="InterPro" id="IPR026992">
    <property type="entry name" value="DIOX_N"/>
</dbReference>
<dbReference type="InterPro" id="IPR044861">
    <property type="entry name" value="IPNS-like_FE2OG_OXY"/>
</dbReference>
<gene>
    <name evidence="7" type="ORF">SLEP1_g7809</name>
</gene>
<proteinExistence type="inferred from homology"/>
<name>A0AAV5HZQ6_9ROSI</name>
<reference evidence="7 8" key="1">
    <citation type="journal article" date="2021" name="Commun. Biol.">
        <title>The genome of Shorea leprosula (Dipterocarpaceae) highlights the ecological relevance of drought in aseasonal tropical rainforests.</title>
        <authorList>
            <person name="Ng K.K.S."/>
            <person name="Kobayashi M.J."/>
            <person name="Fawcett J.A."/>
            <person name="Hatakeyama M."/>
            <person name="Paape T."/>
            <person name="Ng C.H."/>
            <person name="Ang C.C."/>
            <person name="Tnah L.H."/>
            <person name="Lee C.T."/>
            <person name="Nishiyama T."/>
            <person name="Sese J."/>
            <person name="O'Brien M.J."/>
            <person name="Copetti D."/>
            <person name="Mohd Noor M.I."/>
            <person name="Ong R.C."/>
            <person name="Putra M."/>
            <person name="Sireger I.Z."/>
            <person name="Indrioko S."/>
            <person name="Kosugi Y."/>
            <person name="Izuno A."/>
            <person name="Isagi Y."/>
            <person name="Lee S.L."/>
            <person name="Shimizu K.K."/>
        </authorList>
    </citation>
    <scope>NUCLEOTIDE SEQUENCE [LARGE SCALE GENOMIC DNA]</scope>
    <source>
        <strain evidence="7">214</strain>
    </source>
</reference>
<comment type="similarity">
    <text evidence="1 5">Belongs to the iron/ascorbate-dependent oxidoreductase family.</text>
</comment>
<feature type="domain" description="Fe2OG dioxygenase" evidence="6">
    <location>
        <begin position="219"/>
        <end position="319"/>
    </location>
</feature>
<dbReference type="InterPro" id="IPR027443">
    <property type="entry name" value="IPNS-like_sf"/>
</dbReference>
<dbReference type="PANTHER" id="PTHR47991">
    <property type="entry name" value="OXOGLUTARATE/IRON-DEPENDENT DIOXYGENASE"/>
    <property type="match status" value="1"/>
</dbReference>
<evidence type="ECO:0000256" key="5">
    <source>
        <dbReference type="RuleBase" id="RU003682"/>
    </source>
</evidence>
<dbReference type="PROSITE" id="PS51471">
    <property type="entry name" value="FE2OG_OXY"/>
    <property type="match status" value="1"/>
</dbReference>
<evidence type="ECO:0000313" key="7">
    <source>
        <dbReference type="EMBL" id="GKU94293.1"/>
    </source>
</evidence>
<protein>
    <recommendedName>
        <fullName evidence="6">Fe2OG dioxygenase domain-containing protein</fullName>
    </recommendedName>
</protein>
<keyword evidence="3 5" id="KW-0560">Oxidoreductase</keyword>
<dbReference type="AlphaFoldDB" id="A0AAV5HZQ6"/>
<accession>A0AAV5HZQ6</accession>
<dbReference type="FunFam" id="2.60.120.330:FF:000001">
    <property type="entry name" value="Protein SRG1"/>
    <property type="match status" value="1"/>
</dbReference>
<keyword evidence="2 5" id="KW-0479">Metal-binding</keyword>
<evidence type="ECO:0000259" key="6">
    <source>
        <dbReference type="PROSITE" id="PS51471"/>
    </source>
</evidence>
<dbReference type="Gene3D" id="2.60.120.330">
    <property type="entry name" value="B-lactam Antibiotic, Isopenicillin N Synthase, Chain"/>
    <property type="match status" value="1"/>
</dbReference>
<dbReference type="EMBL" id="BPVZ01000008">
    <property type="protein sequence ID" value="GKU94293.1"/>
    <property type="molecule type" value="Genomic_DNA"/>
</dbReference>
<dbReference type="Proteomes" id="UP001054252">
    <property type="component" value="Unassembled WGS sequence"/>
</dbReference>
<evidence type="ECO:0000256" key="2">
    <source>
        <dbReference type="ARBA" id="ARBA00022723"/>
    </source>
</evidence>
<sequence>MVAASKHQRLQPYTLHTMEPQLTKLGGSLSVPCVQELAKQPLVELPPRYIRTDEDPPFVADTLSLPHVPVIDLKKLPSEDVEMERFHTACKDWGFFQLVNHGVCNELVEKVKLEIKEFFDLPMEEKKKFWQHPGELEGFGQAFVVSEEQKLNWGDLFYVVSLPTHLRKPYLFPKFPAPLRETLEAYSAELKNLAMKMLYLMAKALRMDPKDIEDLFEEGFQSMRMNYYPPCPQPERAIGFNSHSDAVGLTILLQISEVEGLQIKKDGKWIPVKPLPNAFVINIGDILEIVSNGIYRSIEHRATVNSEKERLSIATFYAPKLDGDLGPAPSLVTPETPALFRRIGVADYFKGFYSRELRGKSYVDVLRVQNQPTVCSGTLQI</sequence>